<gene>
    <name evidence="2" type="ORF">J7337_000158</name>
</gene>
<dbReference type="AlphaFoldDB" id="A0A9P8DRE5"/>
<feature type="compositionally biased region" description="Polar residues" evidence="1">
    <location>
        <begin position="54"/>
        <end position="63"/>
    </location>
</feature>
<accession>A0A9P8DRE5</accession>
<reference evidence="2" key="1">
    <citation type="journal article" date="2021" name="Mol. Plant Microbe Interact.">
        <title>Telomere to telomere genome assembly of Fusarium musae F31, causal agent of crown rot disease of banana.</title>
        <authorList>
            <person name="Degradi L."/>
            <person name="Tava V."/>
            <person name="Kunova A."/>
            <person name="Cortesi P."/>
            <person name="Saracchi M."/>
            <person name="Pasquali M."/>
        </authorList>
    </citation>
    <scope>NUCLEOTIDE SEQUENCE</scope>
    <source>
        <strain evidence="2">F31</strain>
    </source>
</reference>
<organism evidence="2 3">
    <name type="scientific">Fusarium musae</name>
    <dbReference type="NCBI Taxonomy" id="1042133"/>
    <lineage>
        <taxon>Eukaryota</taxon>
        <taxon>Fungi</taxon>
        <taxon>Dikarya</taxon>
        <taxon>Ascomycota</taxon>
        <taxon>Pezizomycotina</taxon>
        <taxon>Sordariomycetes</taxon>
        <taxon>Hypocreomycetidae</taxon>
        <taxon>Hypocreales</taxon>
        <taxon>Nectriaceae</taxon>
        <taxon>Fusarium</taxon>
    </lineage>
</organism>
<dbReference type="EMBL" id="JAHBCI010000001">
    <property type="protein sequence ID" value="KAG9506625.1"/>
    <property type="molecule type" value="Genomic_DNA"/>
</dbReference>
<dbReference type="GeneID" id="68308015"/>
<evidence type="ECO:0000313" key="2">
    <source>
        <dbReference type="EMBL" id="KAG9506625.1"/>
    </source>
</evidence>
<sequence length="71" mass="7982">MDERQENRLTATKPQNHFARTFPRVHMDTAVKDEEMDDDDGAVVKDEEMDGGSPNANSTSGCRQLNLCAKR</sequence>
<dbReference type="RefSeq" id="XP_044685624.1">
    <property type="nucleotide sequence ID" value="XM_044817922.1"/>
</dbReference>
<name>A0A9P8DRE5_9HYPO</name>
<comment type="caution">
    <text evidence="2">The sequence shown here is derived from an EMBL/GenBank/DDBJ whole genome shotgun (WGS) entry which is preliminary data.</text>
</comment>
<evidence type="ECO:0000256" key="1">
    <source>
        <dbReference type="SAM" id="MobiDB-lite"/>
    </source>
</evidence>
<keyword evidence="3" id="KW-1185">Reference proteome</keyword>
<protein>
    <submittedName>
        <fullName evidence="2">Uncharacterized protein</fullName>
    </submittedName>
</protein>
<proteinExistence type="predicted"/>
<dbReference type="KEGG" id="fmu:J7337_000158"/>
<evidence type="ECO:0000313" key="3">
    <source>
        <dbReference type="Proteomes" id="UP000827133"/>
    </source>
</evidence>
<feature type="region of interest" description="Disordered" evidence="1">
    <location>
        <begin position="24"/>
        <end position="71"/>
    </location>
</feature>
<dbReference type="Proteomes" id="UP000827133">
    <property type="component" value="Unassembled WGS sequence"/>
</dbReference>